<evidence type="ECO:0008006" key="3">
    <source>
        <dbReference type="Google" id="ProtNLM"/>
    </source>
</evidence>
<proteinExistence type="predicted"/>
<evidence type="ECO:0000313" key="2">
    <source>
        <dbReference type="Proteomes" id="UP000036061"/>
    </source>
</evidence>
<dbReference type="Proteomes" id="UP000036061">
    <property type="component" value="Chromosome"/>
</dbReference>
<dbReference type="AlphaFoldDB" id="A0A2Z4MF55"/>
<dbReference type="InterPro" id="IPR016181">
    <property type="entry name" value="Acyl_CoA_acyltransferase"/>
</dbReference>
<name>A0A2Z4MF55_BREBE</name>
<accession>A0A2Z4MF55</accession>
<dbReference type="RefSeq" id="WP_048031987.1">
    <property type="nucleotide sequence ID" value="NZ_CP030117.1"/>
</dbReference>
<organism evidence="1 2">
    <name type="scientific">Brevibacillus brevis</name>
    <name type="common">Bacillus brevis</name>
    <dbReference type="NCBI Taxonomy" id="1393"/>
    <lineage>
        <taxon>Bacteria</taxon>
        <taxon>Bacillati</taxon>
        <taxon>Bacillota</taxon>
        <taxon>Bacilli</taxon>
        <taxon>Bacillales</taxon>
        <taxon>Paenibacillaceae</taxon>
        <taxon>Brevibacillus</taxon>
    </lineage>
</organism>
<evidence type="ECO:0000313" key="1">
    <source>
        <dbReference type="EMBL" id="AWX55162.1"/>
    </source>
</evidence>
<reference evidence="1 2" key="1">
    <citation type="journal article" date="2015" name="Genome Announc.">
        <title>Draft Genome Sequence of Brevibacillus brevis DZQ7, a Plant Growth-Promoting Rhizobacterium with Broad-Spectrum Antimicrobial Activity.</title>
        <authorList>
            <person name="Hou Q."/>
            <person name="Wang C."/>
            <person name="Hou X."/>
            <person name="Xia Z."/>
            <person name="Ye J."/>
            <person name="Liu K."/>
            <person name="Liu H."/>
            <person name="Wang J."/>
            <person name="Guo H."/>
            <person name="Yu X."/>
            <person name="Yang Y."/>
            <person name="Du B."/>
            <person name="Ding Y."/>
        </authorList>
    </citation>
    <scope>NUCLEOTIDE SEQUENCE [LARGE SCALE GENOMIC DNA]</scope>
    <source>
        <strain evidence="1 2">DZQ7</strain>
    </source>
</reference>
<dbReference type="EMBL" id="CP030117">
    <property type="protein sequence ID" value="AWX55162.1"/>
    <property type="molecule type" value="Genomic_DNA"/>
</dbReference>
<gene>
    <name evidence="1" type="ORF">AB432_008970</name>
</gene>
<sequence>MDHYFSICSAEMYYEKYMAFLLENYDQLRMPYSFPVALSFLASPVLMEGKAFLCFNDDDEVIGAFSYIYGTGENQYEDKHIVQIQVIYFLEQYRSSRLFLHALQYVTEYIAYMEEDVKEFRFWTSSDDSLRKLFTKIAERVASVETANGPLDEYRASFLAWQSYAARFQHEPFF</sequence>
<protein>
    <recommendedName>
        <fullName evidence="3">GNAT family N-acetyltransferase</fullName>
    </recommendedName>
</protein>
<dbReference type="SUPFAM" id="SSF55729">
    <property type="entry name" value="Acyl-CoA N-acyltransferases (Nat)"/>
    <property type="match status" value="1"/>
</dbReference>